<dbReference type="Pfam" id="PF00589">
    <property type="entry name" value="Phage_integrase"/>
    <property type="match status" value="1"/>
</dbReference>
<protein>
    <submittedName>
        <fullName evidence="5">Site-specific integrase</fullName>
    </submittedName>
</protein>
<dbReference type="RefSeq" id="WP_324618956.1">
    <property type="nucleotide sequence ID" value="NZ_JAYKOT010000002.1"/>
</dbReference>
<dbReference type="InterPro" id="IPR013762">
    <property type="entry name" value="Integrase-like_cat_sf"/>
</dbReference>
<dbReference type="AlphaFoldDB" id="A0AAW9MWJ9"/>
<dbReference type="PANTHER" id="PTHR30349:SF91">
    <property type="entry name" value="INTA PROTEIN"/>
    <property type="match status" value="1"/>
</dbReference>
<dbReference type="InterPro" id="IPR002104">
    <property type="entry name" value="Integrase_catalytic"/>
</dbReference>
<accession>A0AAW9MWJ9</accession>
<dbReference type="SUPFAM" id="SSF56349">
    <property type="entry name" value="DNA breaking-rejoining enzymes"/>
    <property type="match status" value="1"/>
</dbReference>
<dbReference type="Gene3D" id="1.10.150.130">
    <property type="match status" value="1"/>
</dbReference>
<comment type="caution">
    <text evidence="5">The sequence shown here is derived from an EMBL/GenBank/DDBJ whole genome shotgun (WGS) entry which is preliminary data.</text>
</comment>
<dbReference type="CDD" id="cd01189">
    <property type="entry name" value="INT_ICEBs1_C_like"/>
    <property type="match status" value="1"/>
</dbReference>
<dbReference type="InterPro" id="IPR004107">
    <property type="entry name" value="Integrase_SAM-like_N"/>
</dbReference>
<keyword evidence="6" id="KW-1185">Reference proteome</keyword>
<dbReference type="Pfam" id="PF14659">
    <property type="entry name" value="Phage_int_SAM_3"/>
    <property type="match status" value="1"/>
</dbReference>
<reference evidence="5 6" key="1">
    <citation type="submission" date="2024-01" db="EMBL/GenBank/DDBJ databases">
        <title>Complete genome sequence of Citroniella saccharovorans strain M6.X9, isolated from human fecal sample.</title>
        <authorList>
            <person name="Cheng G."/>
            <person name="Westerholm M."/>
            <person name="Schnurer A."/>
        </authorList>
    </citation>
    <scope>NUCLEOTIDE SEQUENCE [LARGE SCALE GENOMIC DNA]</scope>
    <source>
        <strain evidence="5 6">DSM 29873</strain>
    </source>
</reference>
<keyword evidence="3" id="KW-0233">DNA recombination</keyword>
<name>A0AAW9MWJ9_9FIRM</name>
<evidence type="ECO:0000256" key="3">
    <source>
        <dbReference type="ARBA" id="ARBA00023172"/>
    </source>
</evidence>
<dbReference type="InterPro" id="IPR011010">
    <property type="entry name" value="DNA_brk_join_enz"/>
</dbReference>
<keyword evidence="2" id="KW-0238">DNA-binding</keyword>
<dbReference type="GO" id="GO:0003677">
    <property type="term" value="F:DNA binding"/>
    <property type="evidence" value="ECO:0007669"/>
    <property type="project" value="UniProtKB-KW"/>
</dbReference>
<evidence type="ECO:0000313" key="5">
    <source>
        <dbReference type="EMBL" id="MEB3428887.1"/>
    </source>
</evidence>
<dbReference type="EMBL" id="JAYKOT010000002">
    <property type="protein sequence ID" value="MEB3428887.1"/>
    <property type="molecule type" value="Genomic_DNA"/>
</dbReference>
<dbReference type="InterPro" id="IPR050090">
    <property type="entry name" value="Tyrosine_recombinase_XerCD"/>
</dbReference>
<dbReference type="PROSITE" id="PS51898">
    <property type="entry name" value="TYR_RECOMBINASE"/>
    <property type="match status" value="1"/>
</dbReference>
<evidence type="ECO:0000313" key="6">
    <source>
        <dbReference type="Proteomes" id="UP001357733"/>
    </source>
</evidence>
<sequence>MTKKSNGEGSIYHSMRNGKKYYTGQITVGIKPDGTPDRKSFSGFKKFEVLRKMELAKAQVGLIDYSKDKVRFGEMFIYWLFKVKAQTIKPRTLEKYESLVRLKIEPYRIARMPLLKINAPVLQQHFNDLLKVKEISVAGAPDLLTLVKSYMEYLVLNDYIAKNYAYNVVLPKEEIKDEKPNVLELEEQNLLAGFLDLEVDIDLMIYVMLFTGLRRAEAMALQWSDFKNSTLDINKQLQEVAIFGKDRKRITNREFTSLKTKNSYRVLPLPKKVIVALQNHKLNQSRKRLLLGQEYKNQDFIFTDGFGNPVYKNGAGKRLDKLCKELGITRITPHGLRHTYCTRLFEAGIDVKTVQKLMGQGDISTTLNIYTHVMQHVQEEAVRKFESYSM</sequence>
<dbReference type="GO" id="GO:0015074">
    <property type="term" value="P:DNA integration"/>
    <property type="evidence" value="ECO:0007669"/>
    <property type="project" value="UniProtKB-KW"/>
</dbReference>
<dbReference type="InterPro" id="IPR010998">
    <property type="entry name" value="Integrase_recombinase_N"/>
</dbReference>
<evidence type="ECO:0000256" key="2">
    <source>
        <dbReference type="ARBA" id="ARBA00023125"/>
    </source>
</evidence>
<dbReference type="Proteomes" id="UP001357733">
    <property type="component" value="Unassembled WGS sequence"/>
</dbReference>
<dbReference type="GO" id="GO:0006310">
    <property type="term" value="P:DNA recombination"/>
    <property type="evidence" value="ECO:0007669"/>
    <property type="project" value="UniProtKB-KW"/>
</dbReference>
<evidence type="ECO:0000256" key="1">
    <source>
        <dbReference type="ARBA" id="ARBA00022908"/>
    </source>
</evidence>
<feature type="domain" description="Tyr recombinase" evidence="4">
    <location>
        <begin position="178"/>
        <end position="383"/>
    </location>
</feature>
<proteinExistence type="predicted"/>
<gene>
    <name evidence="5" type="ORF">VLK81_02410</name>
</gene>
<dbReference type="Gene3D" id="1.10.443.10">
    <property type="entry name" value="Intergrase catalytic core"/>
    <property type="match status" value="1"/>
</dbReference>
<dbReference type="PANTHER" id="PTHR30349">
    <property type="entry name" value="PHAGE INTEGRASE-RELATED"/>
    <property type="match status" value="1"/>
</dbReference>
<evidence type="ECO:0000259" key="4">
    <source>
        <dbReference type="PROSITE" id="PS51898"/>
    </source>
</evidence>
<keyword evidence="1" id="KW-0229">DNA integration</keyword>
<organism evidence="5 6">
    <name type="scientific">Citroniella saccharovorans</name>
    <dbReference type="NCBI Taxonomy" id="2053367"/>
    <lineage>
        <taxon>Bacteria</taxon>
        <taxon>Bacillati</taxon>
        <taxon>Bacillota</taxon>
        <taxon>Tissierellia</taxon>
        <taxon>Tissierellales</taxon>
        <taxon>Peptoniphilaceae</taxon>
        <taxon>Citroniella</taxon>
    </lineage>
</organism>